<dbReference type="InterPro" id="IPR029063">
    <property type="entry name" value="SAM-dependent_MTases_sf"/>
</dbReference>
<dbReference type="PANTHER" id="PTHR45445">
    <property type="match status" value="1"/>
</dbReference>
<dbReference type="SUPFAM" id="SSF53335">
    <property type="entry name" value="S-adenosyl-L-methionine-dependent methyltransferases"/>
    <property type="match status" value="1"/>
</dbReference>
<dbReference type="AlphaFoldDB" id="A0A370DGZ4"/>
<accession>A0A370DGZ4</accession>
<dbReference type="InterPro" id="IPR013216">
    <property type="entry name" value="Methyltransf_11"/>
</dbReference>
<proteinExistence type="predicted"/>
<dbReference type="Gene3D" id="3.40.50.150">
    <property type="entry name" value="Vaccinia Virus protein VP39"/>
    <property type="match status" value="1"/>
</dbReference>
<dbReference type="GO" id="GO:0008757">
    <property type="term" value="F:S-adenosylmethionine-dependent methyltransferase activity"/>
    <property type="evidence" value="ECO:0007669"/>
    <property type="project" value="InterPro"/>
</dbReference>
<feature type="domain" description="Methyltransferase type 11" evidence="1">
    <location>
        <begin position="131"/>
        <end position="240"/>
    </location>
</feature>
<protein>
    <recommendedName>
        <fullName evidence="1">Methyltransferase type 11 domain-containing protein</fullName>
    </recommendedName>
</protein>
<dbReference type="Pfam" id="PF08241">
    <property type="entry name" value="Methyltransf_11"/>
    <property type="match status" value="1"/>
</dbReference>
<dbReference type="EMBL" id="QFXE01000017">
    <property type="protein sequence ID" value="RDH84205.1"/>
    <property type="molecule type" value="Genomic_DNA"/>
</dbReference>
<gene>
    <name evidence="2" type="ORF">DIZ78_13290</name>
</gene>
<name>A0A370DGZ4_9GAMM</name>
<dbReference type="CDD" id="cd02440">
    <property type="entry name" value="AdoMet_MTases"/>
    <property type="match status" value="1"/>
</dbReference>
<organism evidence="2 3">
    <name type="scientific">endosymbiont of Escarpia spicata</name>
    <dbReference type="NCBI Taxonomy" id="2200908"/>
    <lineage>
        <taxon>Bacteria</taxon>
        <taxon>Pseudomonadati</taxon>
        <taxon>Pseudomonadota</taxon>
        <taxon>Gammaproteobacteria</taxon>
        <taxon>sulfur-oxidizing symbionts</taxon>
    </lineage>
</organism>
<comment type="caution">
    <text evidence="2">The sequence shown here is derived from an EMBL/GenBank/DDBJ whole genome shotgun (WGS) entry which is preliminary data.</text>
</comment>
<keyword evidence="3" id="KW-1185">Reference proteome</keyword>
<reference evidence="2 3" key="1">
    <citation type="journal article" date="2018" name="ISME J.">
        <title>Endosymbiont genomes yield clues of tubeworm success.</title>
        <authorList>
            <person name="Li Y."/>
            <person name="Liles M.R."/>
            <person name="Halanych K.M."/>
        </authorList>
    </citation>
    <scope>NUCLEOTIDE SEQUENCE [LARGE SCALE GENOMIC DNA]</scope>
    <source>
        <strain evidence="2">A1462</strain>
    </source>
</reference>
<evidence type="ECO:0000313" key="2">
    <source>
        <dbReference type="EMBL" id="RDH84205.1"/>
    </source>
</evidence>
<evidence type="ECO:0000313" key="3">
    <source>
        <dbReference type="Proteomes" id="UP000254771"/>
    </source>
</evidence>
<dbReference type="Proteomes" id="UP000254771">
    <property type="component" value="Unassembled WGS sequence"/>
</dbReference>
<sequence length="258" mass="28310">MATVEKQIGELIIEGVIHCSNPACQLEYPIIDGIPVIVPNVRQYLADNLFHLTLRSDLSPTLTSMLGDAAGPGTPFDSNRQYLSTYTWDAYGEYDLKEQKAQPGVSPGAVKRCLKAGMELLPEEPKGPAIDLGCAVGGSTFELAHHTDGLVLGIDNNFSLLRLAQRVLQERRVSYPRRRIGIVYDQREFPVPVTQTERIDFWACDALALPFTDATFDLAVGLQLVDSVNSPTSLLEETARKPCARPVARPLWSTSSSP</sequence>
<dbReference type="SUPFAM" id="SSF158997">
    <property type="entry name" value="Trm112p-like"/>
    <property type="match status" value="1"/>
</dbReference>
<dbReference type="PANTHER" id="PTHR45445:SF2">
    <property type="entry name" value="METHYLTRANSFERASE TYPE 11 DOMAIN-CONTAINING PROTEIN"/>
    <property type="match status" value="1"/>
</dbReference>
<evidence type="ECO:0000259" key="1">
    <source>
        <dbReference type="Pfam" id="PF08241"/>
    </source>
</evidence>